<organism evidence="4 5">
    <name type="scientific">Macrolepiota fuliginosa MF-IS2</name>
    <dbReference type="NCBI Taxonomy" id="1400762"/>
    <lineage>
        <taxon>Eukaryota</taxon>
        <taxon>Fungi</taxon>
        <taxon>Dikarya</taxon>
        <taxon>Basidiomycota</taxon>
        <taxon>Agaricomycotina</taxon>
        <taxon>Agaricomycetes</taxon>
        <taxon>Agaricomycetidae</taxon>
        <taxon>Agaricales</taxon>
        <taxon>Agaricineae</taxon>
        <taxon>Agaricaceae</taxon>
        <taxon>Macrolepiota</taxon>
    </lineage>
</organism>
<evidence type="ECO:0000256" key="2">
    <source>
        <dbReference type="SAM" id="Phobius"/>
    </source>
</evidence>
<feature type="transmembrane region" description="Helical" evidence="2">
    <location>
        <begin position="56"/>
        <end position="80"/>
    </location>
</feature>
<feature type="region of interest" description="Disordered" evidence="1">
    <location>
        <begin position="25"/>
        <end position="49"/>
    </location>
</feature>
<dbReference type="AlphaFoldDB" id="A0A9P5XIU2"/>
<name>A0A9P5XIU2_9AGAR</name>
<keyword evidence="5" id="KW-1185">Reference proteome</keyword>
<evidence type="ECO:0000313" key="5">
    <source>
        <dbReference type="Proteomes" id="UP000807342"/>
    </source>
</evidence>
<gene>
    <name evidence="4" type="ORF">P691DRAFT_805393</name>
</gene>
<feature type="region of interest" description="Disordered" evidence="1">
    <location>
        <begin position="313"/>
        <end position="399"/>
    </location>
</feature>
<keyword evidence="3" id="KW-0732">Signal</keyword>
<dbReference type="EMBL" id="MU151074">
    <property type="protein sequence ID" value="KAF9452208.1"/>
    <property type="molecule type" value="Genomic_DNA"/>
</dbReference>
<comment type="caution">
    <text evidence="4">The sequence shown here is derived from an EMBL/GenBank/DDBJ whole genome shotgun (WGS) entry which is preliminary data.</text>
</comment>
<proteinExistence type="predicted"/>
<evidence type="ECO:0000256" key="1">
    <source>
        <dbReference type="SAM" id="MobiDB-lite"/>
    </source>
</evidence>
<protein>
    <submittedName>
        <fullName evidence="4">Uncharacterized protein</fullName>
    </submittedName>
</protein>
<feature type="chain" id="PRO_5040420783" evidence="3">
    <location>
        <begin position="22"/>
        <end position="399"/>
    </location>
</feature>
<keyword evidence="2" id="KW-0472">Membrane</keyword>
<dbReference type="Proteomes" id="UP000807342">
    <property type="component" value="Unassembled WGS sequence"/>
</dbReference>
<dbReference type="OrthoDB" id="2962799at2759"/>
<evidence type="ECO:0000313" key="4">
    <source>
        <dbReference type="EMBL" id="KAF9452208.1"/>
    </source>
</evidence>
<accession>A0A9P5XIU2</accession>
<keyword evidence="2" id="KW-0812">Transmembrane</keyword>
<feature type="signal peptide" evidence="3">
    <location>
        <begin position="1"/>
        <end position="21"/>
    </location>
</feature>
<keyword evidence="2" id="KW-1133">Transmembrane helix</keyword>
<reference evidence="4" key="1">
    <citation type="submission" date="2020-11" db="EMBL/GenBank/DDBJ databases">
        <authorList>
            <consortium name="DOE Joint Genome Institute"/>
            <person name="Ahrendt S."/>
            <person name="Riley R."/>
            <person name="Andreopoulos W."/>
            <person name="Labutti K."/>
            <person name="Pangilinan J."/>
            <person name="Ruiz-Duenas F.J."/>
            <person name="Barrasa J.M."/>
            <person name="Sanchez-Garcia M."/>
            <person name="Camarero S."/>
            <person name="Miyauchi S."/>
            <person name="Serrano A."/>
            <person name="Linde D."/>
            <person name="Babiker R."/>
            <person name="Drula E."/>
            <person name="Ayuso-Fernandez I."/>
            <person name="Pacheco R."/>
            <person name="Padilla G."/>
            <person name="Ferreira P."/>
            <person name="Barriuso J."/>
            <person name="Kellner H."/>
            <person name="Castanera R."/>
            <person name="Alfaro M."/>
            <person name="Ramirez L."/>
            <person name="Pisabarro A.G."/>
            <person name="Kuo A."/>
            <person name="Tritt A."/>
            <person name="Lipzen A."/>
            <person name="He G."/>
            <person name="Yan M."/>
            <person name="Ng V."/>
            <person name="Cullen D."/>
            <person name="Martin F."/>
            <person name="Rosso M.-N."/>
            <person name="Henrissat B."/>
            <person name="Hibbett D."/>
            <person name="Martinez A.T."/>
            <person name="Grigoriev I.V."/>
        </authorList>
    </citation>
    <scope>NUCLEOTIDE SEQUENCE</scope>
    <source>
        <strain evidence="4">MF-IS2</strain>
    </source>
</reference>
<sequence>MTTYLWSWFFILPLLVRPGCAHHDSHNSDTHVPRSSSVIRNPARSLSPDNTKRNNAVAIALGVTAGLLLLISLVIFLLYLRKRKRTVAQIEEGAIEEKPGTEEKPQWWHIDLQSAKGTTWWVLETKGGGKEREGKNSADEDYPIKTKTSHLDRLRYFLSRNNAERQNSDLPQNTLQRPGFPPAPDAPNRVARPLPTVPNSHPRYPSILDRPGNPSGFPPPSPFKNPNLARTVLAVESREKTNRRRVQIPPKVLMVPNGRLIANLPGAPRSPSGHRRRSWLSRQAFKNPFLPLKESDAVLPPSVSAGLALRHQMANSPRPRSNLNPPATSPPNASRMRVPRRVPAPIYEERRTMASPIVVPAPPGTGGVPRPGYRGDQRAMKSALPLGYHPRPSIDPRPL</sequence>
<evidence type="ECO:0000256" key="3">
    <source>
        <dbReference type="SAM" id="SignalP"/>
    </source>
</evidence>
<feature type="compositionally biased region" description="Low complexity" evidence="1">
    <location>
        <begin position="315"/>
        <end position="326"/>
    </location>
</feature>
<feature type="region of interest" description="Disordered" evidence="1">
    <location>
        <begin position="162"/>
        <end position="190"/>
    </location>
</feature>